<dbReference type="RefSeq" id="WP_117971172.1">
    <property type="nucleotide sequence ID" value="NZ_CAUFEU010000005.1"/>
</dbReference>
<keyword evidence="2" id="KW-0808">Transferase</keyword>
<dbReference type="CDD" id="cd24070">
    <property type="entry name" value="ASKHA_NBD_ROK_AlsK"/>
    <property type="match status" value="1"/>
</dbReference>
<dbReference type="Proteomes" id="UP000284779">
    <property type="component" value="Unassembled WGS sequence"/>
</dbReference>
<gene>
    <name evidence="3" type="ORF">DW918_03485</name>
    <name evidence="2" type="ORF">DW944_09705</name>
</gene>
<dbReference type="Pfam" id="PF00480">
    <property type="entry name" value="ROK"/>
    <property type="match status" value="1"/>
</dbReference>
<dbReference type="SUPFAM" id="SSF53067">
    <property type="entry name" value="Actin-like ATPase domain"/>
    <property type="match status" value="1"/>
</dbReference>
<proteinExistence type="inferred from homology"/>
<evidence type="ECO:0000313" key="2">
    <source>
        <dbReference type="EMBL" id="RHA17453.1"/>
    </source>
</evidence>
<accession>A0A413R6A9</accession>
<dbReference type="NCBIfam" id="NF007251">
    <property type="entry name" value="PRK09698.1"/>
    <property type="match status" value="1"/>
</dbReference>
<dbReference type="AlphaFoldDB" id="A0A413R6A9"/>
<dbReference type="PANTHER" id="PTHR18964">
    <property type="entry name" value="ROK (REPRESSOR, ORF, KINASE) FAMILY"/>
    <property type="match status" value="1"/>
</dbReference>
<dbReference type="GO" id="GO:0008787">
    <property type="term" value="F:D-allose kinase activity"/>
    <property type="evidence" value="ECO:0007669"/>
    <property type="project" value="UniProtKB-EC"/>
</dbReference>
<name>A0A413R6A9_9FIRM</name>
<reference evidence="4 5" key="1">
    <citation type="submission" date="2018-08" db="EMBL/GenBank/DDBJ databases">
        <title>A genome reference for cultivated species of the human gut microbiota.</title>
        <authorList>
            <person name="Zou Y."/>
            <person name="Xue W."/>
            <person name="Luo G."/>
        </authorList>
    </citation>
    <scope>NUCLEOTIDE SEQUENCE [LARGE SCALE GENOMIC DNA]</scope>
    <source>
        <strain evidence="3 5">AM42-30</strain>
        <strain evidence="2 4">AM44-11BH</strain>
    </source>
</reference>
<keyword evidence="2" id="KW-0418">Kinase</keyword>
<dbReference type="InterPro" id="IPR000600">
    <property type="entry name" value="ROK"/>
</dbReference>
<dbReference type="PROSITE" id="PS01125">
    <property type="entry name" value="ROK"/>
    <property type="match status" value="1"/>
</dbReference>
<dbReference type="EC" id="2.7.1.55" evidence="2"/>
<dbReference type="PANTHER" id="PTHR18964:SF149">
    <property type="entry name" value="BIFUNCTIONAL UDP-N-ACETYLGLUCOSAMINE 2-EPIMERASE_N-ACETYLMANNOSAMINE KINASE"/>
    <property type="match status" value="1"/>
</dbReference>
<dbReference type="InterPro" id="IPR043129">
    <property type="entry name" value="ATPase_NBD"/>
</dbReference>
<evidence type="ECO:0000313" key="4">
    <source>
        <dbReference type="Proteomes" id="UP000284779"/>
    </source>
</evidence>
<dbReference type="Proteomes" id="UP000285740">
    <property type="component" value="Unassembled WGS sequence"/>
</dbReference>
<keyword evidence="4" id="KW-1185">Reference proteome</keyword>
<protein>
    <submittedName>
        <fullName evidence="2">Allose kinase</fullName>
        <ecNumber evidence="2">2.7.1.55</ecNumber>
    </submittedName>
</protein>
<dbReference type="EMBL" id="QSFD01000009">
    <property type="protein sequence ID" value="RHA17453.1"/>
    <property type="molecule type" value="Genomic_DNA"/>
</dbReference>
<dbReference type="Gene3D" id="3.30.420.40">
    <property type="match status" value="2"/>
</dbReference>
<evidence type="ECO:0000256" key="1">
    <source>
        <dbReference type="ARBA" id="ARBA00006479"/>
    </source>
</evidence>
<dbReference type="InterPro" id="IPR049874">
    <property type="entry name" value="ROK_cs"/>
</dbReference>
<evidence type="ECO:0000313" key="3">
    <source>
        <dbReference type="EMBL" id="RHA81281.1"/>
    </source>
</evidence>
<dbReference type="EMBL" id="QSFV01000006">
    <property type="protein sequence ID" value="RHA81281.1"/>
    <property type="molecule type" value="Genomic_DNA"/>
</dbReference>
<sequence length="302" mass="33199">MNNECVIGIDIGGTNIRIGRTDENDQLVDFERVSSKETFKDGNISESLTEVLKNYLDKYCKNVQVKQIAIGIPATLSSDRKQILQVPNIKGMDGLFLGKELEENLGIPVVLEKDVNMLYYWDKYDKKLSDEGVGIGVYIGTGVGNAIFINGKPLAGKDGVAGELGHIPMIGGTSQCGCGNLGCSECYASGWKLVELKEEYYPDVDMNDLFVKKSNDTVLKNFVDNIACVACAEINILNPDSIIFGGGVINMKGFPKDYLEERLYVHARKPYPAESLEIQYSEDKVDNGVKGAIIFAKTLLEK</sequence>
<comment type="caution">
    <text evidence="2">The sequence shown here is derived from an EMBL/GenBank/DDBJ whole genome shotgun (WGS) entry which is preliminary data.</text>
</comment>
<comment type="similarity">
    <text evidence="1">Belongs to the ROK (NagC/XylR) family.</text>
</comment>
<organism evidence="2 4">
    <name type="scientific">Eubacterium ventriosum</name>
    <dbReference type="NCBI Taxonomy" id="39496"/>
    <lineage>
        <taxon>Bacteria</taxon>
        <taxon>Bacillati</taxon>
        <taxon>Bacillota</taxon>
        <taxon>Clostridia</taxon>
        <taxon>Eubacteriales</taxon>
        <taxon>Eubacteriaceae</taxon>
        <taxon>Eubacterium</taxon>
    </lineage>
</organism>
<evidence type="ECO:0000313" key="5">
    <source>
        <dbReference type="Proteomes" id="UP000285740"/>
    </source>
</evidence>